<dbReference type="Proteomes" id="UP000051952">
    <property type="component" value="Unassembled WGS sequence"/>
</dbReference>
<dbReference type="EMBL" id="CYKH01001105">
    <property type="protein sequence ID" value="CUG83757.1"/>
    <property type="molecule type" value="Genomic_DNA"/>
</dbReference>
<name>A0A0S4J1Y5_BODSA</name>
<proteinExistence type="predicted"/>
<dbReference type="VEuPathDB" id="TriTrypDB:BSAL_87770"/>
<evidence type="ECO:0000313" key="1">
    <source>
        <dbReference type="EMBL" id="CUG83757.1"/>
    </source>
</evidence>
<protein>
    <submittedName>
        <fullName evidence="1">Uncharacterized protein</fullName>
    </submittedName>
</protein>
<organism evidence="1 2">
    <name type="scientific">Bodo saltans</name>
    <name type="common">Flagellated protozoan</name>
    <dbReference type="NCBI Taxonomy" id="75058"/>
    <lineage>
        <taxon>Eukaryota</taxon>
        <taxon>Discoba</taxon>
        <taxon>Euglenozoa</taxon>
        <taxon>Kinetoplastea</taxon>
        <taxon>Metakinetoplastina</taxon>
        <taxon>Eubodonida</taxon>
        <taxon>Bodonidae</taxon>
        <taxon>Bodo</taxon>
    </lineage>
</organism>
<evidence type="ECO:0000313" key="2">
    <source>
        <dbReference type="Proteomes" id="UP000051952"/>
    </source>
</evidence>
<keyword evidence="2" id="KW-1185">Reference proteome</keyword>
<accession>A0A0S4J1Y5</accession>
<dbReference type="AlphaFoldDB" id="A0A0S4J1Y5"/>
<reference evidence="2" key="1">
    <citation type="submission" date="2015-09" db="EMBL/GenBank/DDBJ databases">
        <authorList>
            <consortium name="Pathogen Informatics"/>
        </authorList>
    </citation>
    <scope>NUCLEOTIDE SEQUENCE [LARGE SCALE GENOMIC DNA]</scope>
    <source>
        <strain evidence="2">Lake Konstanz</strain>
    </source>
</reference>
<sequence length="189" mass="22404">MNPRIHPRKTLSARGVEHATLAHNCHITISFGSQHIVNQLRLTTVTSQVASAHNWRTQIYASERTYLQFRFTTEPQIRQTLQDTRFGSQLPHHIELRLTSHHSQPRLMSLLNQLGSRLAHTNLCQWKDLLTFSDHNRHNCRRTRPRHHASQWSFNQLRTQKWERFVKSKQPYRTVSFVSDKQLDHAYEI</sequence>
<gene>
    <name evidence="1" type="ORF">BSAL_87770</name>
</gene>